<feature type="compositionally biased region" description="Low complexity" evidence="7">
    <location>
        <begin position="51"/>
        <end position="63"/>
    </location>
</feature>
<protein>
    <recommendedName>
        <fullName evidence="8">EB1 C-terminal domain-containing protein</fullName>
    </recommendedName>
</protein>
<evidence type="ECO:0000256" key="3">
    <source>
        <dbReference type="ARBA" id="ARBA00022701"/>
    </source>
</evidence>
<comment type="caution">
    <text evidence="9">The sequence shown here is derived from an EMBL/GenBank/DDBJ whole genome shotgun (WGS) entry which is preliminary data.</text>
</comment>
<dbReference type="InterPro" id="IPR004953">
    <property type="entry name" value="EB1_C"/>
</dbReference>
<keyword evidence="4" id="KW-0206">Cytoskeleton</keyword>
<gene>
    <name evidence="9" type="ORF">WJX84_011836</name>
</gene>
<keyword evidence="6" id="KW-0175">Coiled coil</keyword>
<keyword evidence="2" id="KW-0963">Cytoplasm</keyword>
<dbReference type="GO" id="GO:0005874">
    <property type="term" value="C:microtubule"/>
    <property type="evidence" value="ECO:0007669"/>
    <property type="project" value="UniProtKB-KW"/>
</dbReference>
<evidence type="ECO:0000256" key="4">
    <source>
        <dbReference type="ARBA" id="ARBA00023212"/>
    </source>
</evidence>
<feature type="coiled-coil region" evidence="6">
    <location>
        <begin position="138"/>
        <end position="165"/>
    </location>
</feature>
<dbReference type="EMBL" id="JALJOV010000023">
    <property type="protein sequence ID" value="KAK9868562.1"/>
    <property type="molecule type" value="Genomic_DNA"/>
</dbReference>
<dbReference type="InterPro" id="IPR027328">
    <property type="entry name" value="MAPRE"/>
</dbReference>
<dbReference type="AlphaFoldDB" id="A0AAW1TJY9"/>
<evidence type="ECO:0000256" key="7">
    <source>
        <dbReference type="SAM" id="MobiDB-lite"/>
    </source>
</evidence>
<keyword evidence="10" id="KW-1185">Reference proteome</keyword>
<feature type="domain" description="EB1 C-terminal" evidence="8">
    <location>
        <begin position="137"/>
        <end position="207"/>
    </location>
</feature>
<feature type="region of interest" description="Disordered" evidence="7">
    <location>
        <begin position="17"/>
        <end position="130"/>
    </location>
</feature>
<dbReference type="InterPro" id="IPR036133">
    <property type="entry name" value="EB1_C_sf"/>
</dbReference>
<evidence type="ECO:0000256" key="1">
    <source>
        <dbReference type="ARBA" id="ARBA00004245"/>
    </source>
</evidence>
<organism evidence="9 10">
    <name type="scientific">Apatococcus fuscideae</name>
    <dbReference type="NCBI Taxonomy" id="2026836"/>
    <lineage>
        <taxon>Eukaryota</taxon>
        <taxon>Viridiplantae</taxon>
        <taxon>Chlorophyta</taxon>
        <taxon>core chlorophytes</taxon>
        <taxon>Trebouxiophyceae</taxon>
        <taxon>Chlorellales</taxon>
        <taxon>Chlorellaceae</taxon>
        <taxon>Apatococcus</taxon>
    </lineage>
</organism>
<proteinExistence type="predicted"/>
<dbReference type="PANTHER" id="PTHR10623">
    <property type="entry name" value="MICROTUBULE-ASSOCIATED PROTEIN RP/EB FAMILY MEMBER"/>
    <property type="match status" value="1"/>
</dbReference>
<feature type="compositionally biased region" description="Basic and acidic residues" evidence="7">
    <location>
        <begin position="34"/>
        <end position="43"/>
    </location>
</feature>
<evidence type="ECO:0000259" key="8">
    <source>
        <dbReference type="PROSITE" id="PS51230"/>
    </source>
</evidence>
<dbReference type="Gene3D" id="1.20.5.1430">
    <property type="match status" value="1"/>
</dbReference>
<dbReference type="PROSITE" id="PS51230">
    <property type="entry name" value="EB1_C"/>
    <property type="match status" value="1"/>
</dbReference>
<evidence type="ECO:0000313" key="10">
    <source>
        <dbReference type="Proteomes" id="UP001485043"/>
    </source>
</evidence>
<dbReference type="Proteomes" id="UP001485043">
    <property type="component" value="Unassembled WGS sequence"/>
</dbReference>
<dbReference type="GO" id="GO:0008017">
    <property type="term" value="F:microtubule binding"/>
    <property type="evidence" value="ECO:0007669"/>
    <property type="project" value="InterPro"/>
</dbReference>
<name>A0AAW1TJY9_9CHLO</name>
<evidence type="ECO:0000256" key="5">
    <source>
        <dbReference type="PROSITE-ProRule" id="PRU00576"/>
    </source>
</evidence>
<accession>A0AAW1TJY9</accession>
<dbReference type="Pfam" id="PF03271">
    <property type="entry name" value="EB1"/>
    <property type="match status" value="1"/>
</dbReference>
<evidence type="ECO:0000256" key="6">
    <source>
        <dbReference type="SAM" id="Coils"/>
    </source>
</evidence>
<keyword evidence="3 5" id="KW-0493">Microtubule</keyword>
<evidence type="ECO:0000256" key="2">
    <source>
        <dbReference type="ARBA" id="ARBA00022490"/>
    </source>
</evidence>
<feature type="compositionally biased region" description="Polar residues" evidence="7">
    <location>
        <begin position="106"/>
        <end position="120"/>
    </location>
</feature>
<comment type="subcellular location">
    <subcellularLocation>
        <location evidence="1">Cytoplasm</location>
        <location evidence="1">Cytoskeleton</location>
    </subcellularLocation>
</comment>
<dbReference type="SUPFAM" id="SSF140612">
    <property type="entry name" value="EB1 dimerisation domain-like"/>
    <property type="match status" value="1"/>
</dbReference>
<evidence type="ECO:0000313" key="9">
    <source>
        <dbReference type="EMBL" id="KAK9868562.1"/>
    </source>
</evidence>
<reference evidence="9 10" key="1">
    <citation type="journal article" date="2024" name="Nat. Commun.">
        <title>Phylogenomics reveals the evolutionary origins of lichenization in chlorophyte algae.</title>
        <authorList>
            <person name="Puginier C."/>
            <person name="Libourel C."/>
            <person name="Otte J."/>
            <person name="Skaloud P."/>
            <person name="Haon M."/>
            <person name="Grisel S."/>
            <person name="Petersen M."/>
            <person name="Berrin J.G."/>
            <person name="Delaux P.M."/>
            <person name="Dal Grande F."/>
            <person name="Keller J."/>
        </authorList>
    </citation>
    <scope>NUCLEOTIDE SEQUENCE [LARGE SCALE GENOMIC DNA]</scope>
    <source>
        <strain evidence="9 10">SAG 2523</strain>
    </source>
</reference>
<sequence length="250" mass="26332">MEFMQWFKAYWDSHNGDRIDAYDPAGRRASSKTGDVRASRDGANRATGDPGRTSTSGAASSSGRLGGPAPVRSRSGMAATNGAVGAAGQSRVMGAPPATGMRRTISGATGSGAQRGSNGPLSPHRSVNGASSIEDEGLANQVAQVAALTEQVTELKLKVDTAERERDFYFDKLRDIEILCQNPALQAIPIVKTFEAILYAADEREAKAAMAAVQEAPQENGTRASFEGLDIASESLEGLNLQQLDYNPSL</sequence>